<protein>
    <submittedName>
        <fullName evidence="2">GGDEF domain-containing protein</fullName>
    </submittedName>
</protein>
<dbReference type="SUPFAM" id="SSF55073">
    <property type="entry name" value="Nucleotide cyclase"/>
    <property type="match status" value="1"/>
</dbReference>
<feature type="domain" description="GGDEF" evidence="1">
    <location>
        <begin position="295"/>
        <end position="428"/>
    </location>
</feature>
<sequence length="428" mass="47588">MSKQYDHLIHIKDHSEVALYELIPDVVWIFDLDKHGWWWGNSAALSFWGLNELDELINKDLSGDTQGAKDRTAQTFELAAKNGLTIDPWTTYPNGKPKTLYMRHRAVLVGPDKHRAIIAFINEEVNLGDTPENLLLVEAMRYTQVLVTSFTYAGEPVVENPAATEAYKHLKRGGFGPERSYFTERFLDPEQGAQVLAQAIELQGGQWTCEVQTSNGVKSHTLDLRVTRHPLTGEFLLLVSEYDVSPLHAALRSAHEAQAKLRQLAHYDAVTGIPSMNYLLEKESELIERAQQPNGALSILYLDLDGFKAVNDSQGHEAGNQVLTRIAERLVNTVKDYGQAVRIGGDEFVIWLDKLPNLEDVHALADKVLTAVCEGINLPNQTAPINLTTSIGVAHYPQHGTRLETLIQAADSAMYRVKKSGKCAVAES</sequence>
<dbReference type="PANTHER" id="PTHR46663:SF2">
    <property type="entry name" value="GGDEF DOMAIN-CONTAINING PROTEIN"/>
    <property type="match status" value="1"/>
</dbReference>
<dbReference type="EMBL" id="QKRA01000002">
    <property type="protein sequence ID" value="RDL45402.1"/>
    <property type="molecule type" value="Genomic_DNA"/>
</dbReference>
<gene>
    <name evidence="2" type="ORF">DN730_07270</name>
</gene>
<dbReference type="InterPro" id="IPR052163">
    <property type="entry name" value="DGC-Regulatory_Protein"/>
</dbReference>
<dbReference type="NCBIfam" id="TIGR00254">
    <property type="entry name" value="GGDEF"/>
    <property type="match status" value="1"/>
</dbReference>
<dbReference type="CDD" id="cd01949">
    <property type="entry name" value="GGDEF"/>
    <property type="match status" value="1"/>
</dbReference>
<dbReference type="Proteomes" id="UP000254326">
    <property type="component" value="Unassembled WGS sequence"/>
</dbReference>
<dbReference type="RefSeq" id="WP_115467435.1">
    <property type="nucleotide sequence ID" value="NZ_QKRA01000002.1"/>
</dbReference>
<dbReference type="PROSITE" id="PS50887">
    <property type="entry name" value="GGDEF"/>
    <property type="match status" value="1"/>
</dbReference>
<organism evidence="2 3">
    <name type="scientific">Marinomonas piezotolerans</name>
    <dbReference type="NCBI Taxonomy" id="2213058"/>
    <lineage>
        <taxon>Bacteria</taxon>
        <taxon>Pseudomonadati</taxon>
        <taxon>Pseudomonadota</taxon>
        <taxon>Gammaproteobacteria</taxon>
        <taxon>Oceanospirillales</taxon>
        <taxon>Oceanospirillaceae</taxon>
        <taxon>Marinomonas</taxon>
    </lineage>
</organism>
<dbReference type="SMART" id="SM00267">
    <property type="entry name" value="GGDEF"/>
    <property type="match status" value="1"/>
</dbReference>
<evidence type="ECO:0000259" key="1">
    <source>
        <dbReference type="PROSITE" id="PS50887"/>
    </source>
</evidence>
<keyword evidence="3" id="KW-1185">Reference proteome</keyword>
<dbReference type="AlphaFoldDB" id="A0A370UC68"/>
<dbReference type="Pfam" id="PF00990">
    <property type="entry name" value="GGDEF"/>
    <property type="match status" value="1"/>
</dbReference>
<name>A0A370UC68_9GAMM</name>
<dbReference type="InterPro" id="IPR043128">
    <property type="entry name" value="Rev_trsase/Diguanyl_cyclase"/>
</dbReference>
<dbReference type="PANTHER" id="PTHR46663">
    <property type="entry name" value="DIGUANYLATE CYCLASE DGCT-RELATED"/>
    <property type="match status" value="1"/>
</dbReference>
<evidence type="ECO:0000313" key="2">
    <source>
        <dbReference type="EMBL" id="RDL45402.1"/>
    </source>
</evidence>
<comment type="caution">
    <text evidence="2">The sequence shown here is derived from an EMBL/GenBank/DDBJ whole genome shotgun (WGS) entry which is preliminary data.</text>
</comment>
<dbReference type="InterPro" id="IPR000160">
    <property type="entry name" value="GGDEF_dom"/>
</dbReference>
<reference evidence="2 3" key="1">
    <citation type="submission" date="2018-06" db="EMBL/GenBank/DDBJ databases">
        <title>Marinomonas sp. YLB-05 draft genome sequence.</title>
        <authorList>
            <person name="Yu L."/>
            <person name="Tang X."/>
        </authorList>
    </citation>
    <scope>NUCLEOTIDE SEQUENCE [LARGE SCALE GENOMIC DNA]</scope>
    <source>
        <strain evidence="2 3">YLB-05</strain>
    </source>
</reference>
<dbReference type="Gene3D" id="3.30.70.270">
    <property type="match status" value="1"/>
</dbReference>
<dbReference type="OrthoDB" id="9812260at2"/>
<evidence type="ECO:0000313" key="3">
    <source>
        <dbReference type="Proteomes" id="UP000254326"/>
    </source>
</evidence>
<accession>A0A370UC68</accession>
<dbReference type="InterPro" id="IPR029787">
    <property type="entry name" value="Nucleotide_cyclase"/>
</dbReference>
<proteinExistence type="predicted"/>